<evidence type="ECO:0000256" key="7">
    <source>
        <dbReference type="ARBA" id="ARBA00023163"/>
    </source>
</evidence>
<dbReference type="InterPro" id="IPR018060">
    <property type="entry name" value="HTH_AraC"/>
</dbReference>
<feature type="domain" description="HTH araC/xylS-type" evidence="9">
    <location>
        <begin position="419"/>
        <end position="517"/>
    </location>
</feature>
<dbReference type="EMBL" id="QPJD01000008">
    <property type="protein sequence ID" value="RCW47586.1"/>
    <property type="molecule type" value="Genomic_DNA"/>
</dbReference>
<dbReference type="SUPFAM" id="SSF52172">
    <property type="entry name" value="CheY-like"/>
    <property type="match status" value="1"/>
</dbReference>
<dbReference type="GO" id="GO:0005737">
    <property type="term" value="C:cytoplasm"/>
    <property type="evidence" value="ECO:0007669"/>
    <property type="project" value="UniProtKB-SubCell"/>
</dbReference>
<dbReference type="GO" id="GO:0003700">
    <property type="term" value="F:DNA-binding transcription factor activity"/>
    <property type="evidence" value="ECO:0007669"/>
    <property type="project" value="InterPro"/>
</dbReference>
<keyword evidence="4" id="KW-0902">Two-component regulatory system</keyword>
<evidence type="ECO:0000313" key="11">
    <source>
        <dbReference type="EMBL" id="RCW47586.1"/>
    </source>
</evidence>
<keyword evidence="5" id="KW-0805">Transcription regulation</keyword>
<evidence type="ECO:0000259" key="9">
    <source>
        <dbReference type="PROSITE" id="PS01124"/>
    </source>
</evidence>
<comment type="caution">
    <text evidence="11">The sequence shown here is derived from an EMBL/GenBank/DDBJ whole genome shotgun (WGS) entry which is preliminary data.</text>
</comment>
<sequence length="522" mass="59594">MFKVVLVDDELYARQGLKQFTDWNKHGFDIVAEAANGEEALHVIEQIKPDLVVTDIRMPVLDGLELIQAVKERKIAEPSFIIVSGYGDFKYAQKAVRFGVNDFILKPIDEEEMEQTLQTLSETLSRNIQFQADRARMLSKSFFDGLVTGTLDKALSSDMMRALGLSEDEELCYFDVELNDLQLTPDDSEGRWKTDVANAISSAIDQAVVYVHERQRGVYGFVACQRSWKSDDLSWKQFADMLQLRLREQLGANVVLYGGKAVSAVELVPESYRTAGEAWKHKYASTADGPMLFEEWEGCPVRYLETDDSVVARLMLTIEENEPTALSSEIDEIFDKFKAEHYAPDAVVRSITRFIFGVVRIIESMDGDKNGLLMLDTMVTWTQTPASLQGLKAMFITFIQESTVYIAVLRKNNSKGSIQKIKQYIETHYDQNLSLKSIAAVFYMNPVYLGQLFKKTYGVYFNEFLLQTRMQEAKRLLRQTGLRVYEIADKIGYSNADYFVTQFEKVERKTPSEYRSALYAKN</sequence>
<evidence type="ECO:0000256" key="1">
    <source>
        <dbReference type="ARBA" id="ARBA00004496"/>
    </source>
</evidence>
<dbReference type="Gene3D" id="3.40.50.2300">
    <property type="match status" value="1"/>
</dbReference>
<dbReference type="InterPro" id="IPR009057">
    <property type="entry name" value="Homeodomain-like_sf"/>
</dbReference>
<evidence type="ECO:0000256" key="2">
    <source>
        <dbReference type="ARBA" id="ARBA00022490"/>
    </source>
</evidence>
<keyword evidence="2" id="KW-0963">Cytoplasm</keyword>
<dbReference type="InterPro" id="IPR011006">
    <property type="entry name" value="CheY-like_superfamily"/>
</dbReference>
<evidence type="ECO:0000256" key="6">
    <source>
        <dbReference type="ARBA" id="ARBA00023125"/>
    </source>
</evidence>
<keyword evidence="12" id="KW-1185">Reference proteome</keyword>
<evidence type="ECO:0000256" key="8">
    <source>
        <dbReference type="PROSITE-ProRule" id="PRU00169"/>
    </source>
</evidence>
<dbReference type="CDD" id="cd17536">
    <property type="entry name" value="REC_YesN-like"/>
    <property type="match status" value="1"/>
</dbReference>
<dbReference type="InterPro" id="IPR018062">
    <property type="entry name" value="HTH_AraC-typ_CS"/>
</dbReference>
<dbReference type="GO" id="GO:0000160">
    <property type="term" value="P:phosphorelay signal transduction system"/>
    <property type="evidence" value="ECO:0007669"/>
    <property type="project" value="UniProtKB-KW"/>
</dbReference>
<accession>A0A368W1N1</accession>
<gene>
    <name evidence="11" type="ORF">DFP97_108210</name>
</gene>
<proteinExistence type="predicted"/>
<evidence type="ECO:0000259" key="10">
    <source>
        <dbReference type="PROSITE" id="PS50110"/>
    </source>
</evidence>
<dbReference type="SUPFAM" id="SSF46689">
    <property type="entry name" value="Homeodomain-like"/>
    <property type="match status" value="2"/>
</dbReference>
<keyword evidence="7" id="KW-0804">Transcription</keyword>
<dbReference type="PROSITE" id="PS50110">
    <property type="entry name" value="RESPONSE_REGULATORY"/>
    <property type="match status" value="1"/>
</dbReference>
<evidence type="ECO:0000313" key="12">
    <source>
        <dbReference type="Proteomes" id="UP000252415"/>
    </source>
</evidence>
<dbReference type="SMART" id="SM00448">
    <property type="entry name" value="REC"/>
    <property type="match status" value="1"/>
</dbReference>
<feature type="modified residue" description="4-aspartylphosphate" evidence="8">
    <location>
        <position position="55"/>
    </location>
</feature>
<evidence type="ECO:0000256" key="3">
    <source>
        <dbReference type="ARBA" id="ARBA00022553"/>
    </source>
</evidence>
<dbReference type="PROSITE" id="PS00041">
    <property type="entry name" value="HTH_ARAC_FAMILY_1"/>
    <property type="match status" value="1"/>
</dbReference>
<organism evidence="11 12">
    <name type="scientific">Paenibacillus prosopidis</name>
    <dbReference type="NCBI Taxonomy" id="630520"/>
    <lineage>
        <taxon>Bacteria</taxon>
        <taxon>Bacillati</taxon>
        <taxon>Bacillota</taxon>
        <taxon>Bacilli</taxon>
        <taxon>Bacillales</taxon>
        <taxon>Paenibacillaceae</taxon>
        <taxon>Paenibacillus</taxon>
    </lineage>
</organism>
<dbReference type="Pfam" id="PF12833">
    <property type="entry name" value="HTH_18"/>
    <property type="match status" value="1"/>
</dbReference>
<dbReference type="AlphaFoldDB" id="A0A368W1N1"/>
<dbReference type="Proteomes" id="UP000252415">
    <property type="component" value="Unassembled WGS sequence"/>
</dbReference>
<dbReference type="Gene3D" id="1.10.10.60">
    <property type="entry name" value="Homeodomain-like"/>
    <property type="match status" value="2"/>
</dbReference>
<keyword evidence="3 8" id="KW-0597">Phosphoprotein</keyword>
<dbReference type="PANTHER" id="PTHR42713">
    <property type="entry name" value="HISTIDINE KINASE-RELATED"/>
    <property type="match status" value="1"/>
</dbReference>
<dbReference type="SMART" id="SM00342">
    <property type="entry name" value="HTH_ARAC"/>
    <property type="match status" value="1"/>
</dbReference>
<evidence type="ECO:0000256" key="4">
    <source>
        <dbReference type="ARBA" id="ARBA00023012"/>
    </source>
</evidence>
<dbReference type="InterPro" id="IPR051552">
    <property type="entry name" value="HptR"/>
</dbReference>
<dbReference type="PROSITE" id="PS01124">
    <property type="entry name" value="HTH_ARAC_FAMILY_2"/>
    <property type="match status" value="1"/>
</dbReference>
<keyword evidence="6" id="KW-0238">DNA-binding</keyword>
<name>A0A368W1N1_9BACL</name>
<dbReference type="Pfam" id="PF00072">
    <property type="entry name" value="Response_reg"/>
    <property type="match status" value="1"/>
</dbReference>
<dbReference type="PANTHER" id="PTHR42713:SF3">
    <property type="entry name" value="TRANSCRIPTIONAL REGULATORY PROTEIN HPTR"/>
    <property type="match status" value="1"/>
</dbReference>
<dbReference type="GO" id="GO:0043565">
    <property type="term" value="F:sequence-specific DNA binding"/>
    <property type="evidence" value="ECO:0007669"/>
    <property type="project" value="InterPro"/>
</dbReference>
<reference evidence="11 12" key="1">
    <citation type="submission" date="2018-07" db="EMBL/GenBank/DDBJ databases">
        <title>Genomic Encyclopedia of Type Strains, Phase III (KMG-III): the genomes of soil and plant-associated and newly described type strains.</title>
        <authorList>
            <person name="Whitman W."/>
        </authorList>
    </citation>
    <scope>NUCLEOTIDE SEQUENCE [LARGE SCALE GENOMIC DNA]</scope>
    <source>
        <strain evidence="11 12">CECT 7506</strain>
    </source>
</reference>
<evidence type="ECO:0000256" key="5">
    <source>
        <dbReference type="ARBA" id="ARBA00023015"/>
    </source>
</evidence>
<dbReference type="InterPro" id="IPR001789">
    <property type="entry name" value="Sig_transdc_resp-reg_receiver"/>
</dbReference>
<feature type="domain" description="Response regulatory" evidence="10">
    <location>
        <begin position="3"/>
        <end position="121"/>
    </location>
</feature>
<protein>
    <submittedName>
        <fullName evidence="11">Two-component system response regulator YesN</fullName>
    </submittedName>
</protein>
<comment type="subcellular location">
    <subcellularLocation>
        <location evidence="1">Cytoplasm</location>
    </subcellularLocation>
</comment>